<organism evidence="3">
    <name type="scientific">Pseudogymnoascus destructans</name>
    <dbReference type="NCBI Taxonomy" id="655981"/>
    <lineage>
        <taxon>Eukaryota</taxon>
        <taxon>Fungi</taxon>
        <taxon>Dikarya</taxon>
        <taxon>Ascomycota</taxon>
        <taxon>Pezizomycotina</taxon>
        <taxon>Leotiomycetes</taxon>
        <taxon>Thelebolales</taxon>
        <taxon>Thelebolaceae</taxon>
        <taxon>Pseudogymnoascus</taxon>
    </lineage>
</organism>
<name>A0A2P6FH00_9PEZI</name>
<dbReference type="InterPro" id="IPR050863">
    <property type="entry name" value="CenT-Element_Derived"/>
</dbReference>
<dbReference type="RefSeq" id="XP_024328832.1">
    <property type="nucleotide sequence ID" value="XM_024473064.1"/>
</dbReference>
<protein>
    <recommendedName>
        <fullName evidence="2">DDE-1 domain-containing protein</fullName>
    </recommendedName>
</protein>
<dbReference type="VEuPathDB" id="FungiDB:GMDG_08724"/>
<feature type="domain" description="DDE-1" evidence="2">
    <location>
        <begin position="1"/>
        <end position="89"/>
    </location>
</feature>
<proteinExistence type="predicted"/>
<dbReference type="AlphaFoldDB" id="A0A2P6FH00"/>
<dbReference type="GeneID" id="36292681"/>
<dbReference type="GO" id="GO:0003677">
    <property type="term" value="F:DNA binding"/>
    <property type="evidence" value="ECO:0007669"/>
    <property type="project" value="TreeGrafter"/>
</dbReference>
<dbReference type="EMBL" id="KV441401">
    <property type="protein sequence ID" value="PQM43524.1"/>
    <property type="molecule type" value="Genomic_DNA"/>
</dbReference>
<dbReference type="PANTHER" id="PTHR19303">
    <property type="entry name" value="TRANSPOSON"/>
    <property type="match status" value="1"/>
</dbReference>
<dbReference type="Gene3D" id="3.30.420.10">
    <property type="entry name" value="Ribonuclease H-like superfamily/Ribonuclease H"/>
    <property type="match status" value="1"/>
</dbReference>
<dbReference type="Proteomes" id="UP000077154">
    <property type="component" value="Unassembled WGS sequence"/>
</dbReference>
<evidence type="ECO:0000256" key="1">
    <source>
        <dbReference type="SAM" id="Coils"/>
    </source>
</evidence>
<dbReference type="OrthoDB" id="3438866at2759"/>
<dbReference type="PANTHER" id="PTHR19303:SF62">
    <property type="entry name" value="HTH CENPB-TYPE DOMAIN-CONTAINING PROTEIN-RELATED"/>
    <property type="match status" value="1"/>
</dbReference>
<dbReference type="GO" id="GO:0005634">
    <property type="term" value="C:nucleus"/>
    <property type="evidence" value="ECO:0007669"/>
    <property type="project" value="TreeGrafter"/>
</dbReference>
<evidence type="ECO:0000259" key="2">
    <source>
        <dbReference type="Pfam" id="PF03184"/>
    </source>
</evidence>
<gene>
    <name evidence="3" type="ORF">VC83_09651</name>
</gene>
<dbReference type="InterPro" id="IPR036397">
    <property type="entry name" value="RNaseH_sf"/>
</dbReference>
<accession>A0A2P6FH00</accession>
<sequence length="236" mass="26306">MLVLDGHKSHESAEFQEYCKAHNIITLCLPPHSSHLTQPLDVGCFSVLKRAYGRQIETFIKAHINHITKVEFFLAFQAAFIESITTQNAQAGFRGAGLVPFNPQAVISKLDVKLRTPSPALPLPADADPWVSQTPHNPTEALSQTTLVKQRIARHQGSSPTPLFETVFALAKGTERLAHQNTLLTEEIRTLRAANEALSKRRRAKNNRIREGGALTVEDAYDILSQQEVDEQVRRD</sequence>
<feature type="coiled-coil region" evidence="1">
    <location>
        <begin position="181"/>
        <end position="208"/>
    </location>
</feature>
<dbReference type="InterPro" id="IPR004875">
    <property type="entry name" value="DDE_SF_endonuclease_dom"/>
</dbReference>
<dbReference type="Pfam" id="PF03184">
    <property type="entry name" value="DDE_1"/>
    <property type="match status" value="1"/>
</dbReference>
<evidence type="ECO:0000313" key="3">
    <source>
        <dbReference type="EMBL" id="PQM43524.1"/>
    </source>
</evidence>
<keyword evidence="1" id="KW-0175">Coiled coil</keyword>
<reference evidence="3" key="1">
    <citation type="submission" date="2016-03" db="EMBL/GenBank/DDBJ databases">
        <title>Updated assembly of Pseudogymnoascus destructans, the fungus causing white-nose syndrome of bats.</title>
        <authorList>
            <person name="Palmer J.M."/>
            <person name="Drees K.P."/>
            <person name="Foster J.T."/>
            <person name="Lindner D.L."/>
        </authorList>
    </citation>
    <scope>NUCLEOTIDE SEQUENCE [LARGE SCALE GENOMIC DNA]</scope>
    <source>
        <strain evidence="3">20631-21</strain>
    </source>
</reference>